<dbReference type="InterPro" id="IPR000182">
    <property type="entry name" value="GNAT_dom"/>
</dbReference>
<evidence type="ECO:0000313" key="7">
    <source>
        <dbReference type="Proteomes" id="UP000295711"/>
    </source>
</evidence>
<dbReference type="EMBL" id="SLXA01000001">
    <property type="protein sequence ID" value="TCO86484.1"/>
    <property type="molecule type" value="Genomic_DNA"/>
</dbReference>
<keyword evidence="2 6" id="KW-0808">Transferase</keyword>
<dbReference type="Pfam" id="PF00132">
    <property type="entry name" value="Hexapep"/>
    <property type="match status" value="1"/>
</dbReference>
<dbReference type="PANTHER" id="PTHR43017">
    <property type="entry name" value="GALACTOSIDE O-ACETYLTRANSFERASE"/>
    <property type="match status" value="1"/>
</dbReference>
<dbReference type="RefSeq" id="WP_132087715.1">
    <property type="nucleotide sequence ID" value="NZ_JANKAQ010000002.1"/>
</dbReference>
<dbReference type="PROSITE" id="PS51186">
    <property type="entry name" value="GNAT"/>
    <property type="match status" value="1"/>
</dbReference>
<evidence type="ECO:0000259" key="5">
    <source>
        <dbReference type="PROSITE" id="PS51186"/>
    </source>
</evidence>
<dbReference type="InterPro" id="IPR011004">
    <property type="entry name" value="Trimer_LpxA-like_sf"/>
</dbReference>
<dbReference type="PANTHER" id="PTHR43017:SF1">
    <property type="entry name" value="ACETYLTRANSFERASE YJL218W-RELATED"/>
    <property type="match status" value="1"/>
</dbReference>
<dbReference type="InterPro" id="IPR024688">
    <property type="entry name" value="Mac_dom"/>
</dbReference>
<reference evidence="6 7" key="1">
    <citation type="submission" date="2019-03" db="EMBL/GenBank/DDBJ databases">
        <title>Genomic Encyclopedia of Type Strains, Phase IV (KMG-IV): sequencing the most valuable type-strain genomes for metagenomic binning, comparative biology and taxonomic classification.</title>
        <authorList>
            <person name="Goeker M."/>
        </authorList>
    </citation>
    <scope>NUCLEOTIDE SEQUENCE [LARGE SCALE GENOMIC DNA]</scope>
    <source>
        <strain evidence="6 7">DSM 28559</strain>
    </source>
</reference>
<dbReference type="InterPro" id="IPR016181">
    <property type="entry name" value="Acyl_CoA_acyltransferase"/>
</dbReference>
<evidence type="ECO:0000256" key="4">
    <source>
        <dbReference type="ARBA" id="ARBA00023315"/>
    </source>
</evidence>
<organism evidence="6 7">
    <name type="scientific">Frisingicoccus caecimuris</name>
    <dbReference type="NCBI Taxonomy" id="1796636"/>
    <lineage>
        <taxon>Bacteria</taxon>
        <taxon>Bacillati</taxon>
        <taxon>Bacillota</taxon>
        <taxon>Clostridia</taxon>
        <taxon>Lachnospirales</taxon>
        <taxon>Lachnospiraceae</taxon>
        <taxon>Frisingicoccus</taxon>
    </lineage>
</organism>
<dbReference type="SMART" id="SM01266">
    <property type="entry name" value="Mac"/>
    <property type="match status" value="1"/>
</dbReference>
<sequence length="328" mass="37671">MTEKEKMLAGMIYDANYDKDLMQERLKCKDLCYEFNQLRPSRIEEQTRLIREIFGKTKESFYVLSPFWCDYGYNIEIGENFFMNHNCVILDCAKVTFGDNVFIAPGCGFYTAGHPMDAERRNQGLEYARPIFVGDNVWIGGGVHVMPGVTIGNDTVIAGGSIVTRDIPDHVLAGGNPCRVIRPLAQKFSEDDLDQVMTIWLQANVRAHEFIPADYWKSNEKAVRQMLPASEVYVCKENQQVTGFIGLMDDYIAGVFVDEKKQCQGLGKVLLDHAKQVKKRLTLHVYQKNERALHFYLREGFQIEHEQTDENTGETELLMIWEVDEKKE</sequence>
<keyword evidence="3" id="KW-0677">Repeat</keyword>
<dbReference type="Gene3D" id="2.160.10.10">
    <property type="entry name" value="Hexapeptide repeat proteins"/>
    <property type="match status" value="1"/>
</dbReference>
<keyword evidence="7" id="KW-1185">Reference proteome</keyword>
<comment type="caution">
    <text evidence="6">The sequence shown here is derived from an EMBL/GenBank/DDBJ whole genome shotgun (WGS) entry which is preliminary data.</text>
</comment>
<evidence type="ECO:0000256" key="3">
    <source>
        <dbReference type="ARBA" id="ARBA00022737"/>
    </source>
</evidence>
<dbReference type="FunFam" id="2.160.10.10:FF:000008">
    <property type="entry name" value="Maltose O-acetyltransferase"/>
    <property type="match status" value="1"/>
</dbReference>
<dbReference type="Pfam" id="PF13508">
    <property type="entry name" value="Acetyltransf_7"/>
    <property type="match status" value="1"/>
</dbReference>
<keyword evidence="4" id="KW-0012">Acyltransferase</keyword>
<dbReference type="CDD" id="cd03357">
    <property type="entry name" value="LbH_MAT_GAT"/>
    <property type="match status" value="1"/>
</dbReference>
<dbReference type="InterPro" id="IPR018357">
    <property type="entry name" value="Hexapep_transf_CS"/>
</dbReference>
<dbReference type="InterPro" id="IPR001451">
    <property type="entry name" value="Hexapep"/>
</dbReference>
<evidence type="ECO:0000256" key="2">
    <source>
        <dbReference type="ARBA" id="ARBA00022679"/>
    </source>
</evidence>
<dbReference type="OrthoDB" id="9801697at2"/>
<evidence type="ECO:0000256" key="1">
    <source>
        <dbReference type="ARBA" id="ARBA00007274"/>
    </source>
</evidence>
<dbReference type="InterPro" id="IPR039369">
    <property type="entry name" value="LacA-like"/>
</dbReference>
<feature type="domain" description="N-acetyltransferase" evidence="5">
    <location>
        <begin position="179"/>
        <end position="324"/>
    </location>
</feature>
<dbReference type="SUPFAM" id="SSF51161">
    <property type="entry name" value="Trimeric LpxA-like enzymes"/>
    <property type="match status" value="1"/>
</dbReference>
<dbReference type="Pfam" id="PF12464">
    <property type="entry name" value="Mac"/>
    <property type="match status" value="1"/>
</dbReference>
<accession>A0A4R2LLG4</accession>
<name>A0A4R2LLG4_9FIRM</name>
<comment type="similarity">
    <text evidence="1">Belongs to the transferase hexapeptide repeat family.</text>
</comment>
<gene>
    <name evidence="6" type="ORF">EV212_101271</name>
</gene>
<dbReference type="CDD" id="cd04301">
    <property type="entry name" value="NAT_SF"/>
    <property type="match status" value="1"/>
</dbReference>
<dbReference type="Gene3D" id="3.40.630.30">
    <property type="match status" value="1"/>
</dbReference>
<dbReference type="Proteomes" id="UP000295711">
    <property type="component" value="Unassembled WGS sequence"/>
</dbReference>
<dbReference type="GO" id="GO:0008870">
    <property type="term" value="F:galactoside O-acetyltransferase activity"/>
    <property type="evidence" value="ECO:0007669"/>
    <property type="project" value="TreeGrafter"/>
</dbReference>
<dbReference type="PROSITE" id="PS00101">
    <property type="entry name" value="HEXAPEP_TRANSFERASES"/>
    <property type="match status" value="1"/>
</dbReference>
<dbReference type="AlphaFoldDB" id="A0A4R2LLG4"/>
<protein>
    <submittedName>
        <fullName evidence="6">Acetyltransferase-like isoleucine patch superfamily enzyme</fullName>
    </submittedName>
</protein>
<evidence type="ECO:0000313" key="6">
    <source>
        <dbReference type="EMBL" id="TCO86484.1"/>
    </source>
</evidence>
<proteinExistence type="inferred from homology"/>
<dbReference type="SUPFAM" id="SSF55729">
    <property type="entry name" value="Acyl-CoA N-acyltransferases (Nat)"/>
    <property type="match status" value="1"/>
</dbReference>